<name>A0A8H7SH60_9FUNG</name>
<dbReference type="Proteomes" id="UP000613177">
    <property type="component" value="Unassembled WGS sequence"/>
</dbReference>
<proteinExistence type="predicted"/>
<evidence type="ECO:0000313" key="2">
    <source>
        <dbReference type="EMBL" id="KAG2228465.1"/>
    </source>
</evidence>
<evidence type="ECO:0000256" key="1">
    <source>
        <dbReference type="SAM" id="MobiDB-lite"/>
    </source>
</evidence>
<dbReference type="PANTHER" id="PTHR33066">
    <property type="entry name" value="INTEGRASE_SAM-LIKE_N DOMAIN-CONTAINING PROTEIN"/>
    <property type="match status" value="1"/>
</dbReference>
<feature type="compositionally biased region" description="Polar residues" evidence="1">
    <location>
        <begin position="153"/>
        <end position="174"/>
    </location>
</feature>
<sequence>MKTYPGGNKTDKEKQLYDFHRSIRCFSTHPSTSSVSSLPSFLLATPNVPILHDTIWSIPRTLAIHQNNEANLGMGANSTNSTQCISRRLDYNWGQLRTNQAAYINITSEIGNTWMVDQLQKIEPNSQTINRTPRFLIEYNINDSTTTRKETSRYSPQYSTNIKASSTITEKGSQSNDEDSSSNFCNDSSSIIYATSFEDEEFERLGQGTTTNTRMCQRTTMVEGKHTNLEWKKYSAEHTKSSDICGRQRYGVGMQPSTAWKQTNDSIRTLDTTRKNHVNQLEGTPSSILRITNFPQVKQHEDINSYRQHHLDDIYQQTRRNEVTTIDGTSDNIMEMVLAERKHSPIQPHTRDSEHNSRLRISKTICEEQLDDTTRTLSTNTTDIGTSKVRIMDEGFGQPICRRIYDTMESIQGPLFEPTLEPNQQMCTEIYTRKSSVSNNDYSLVANSNLVPNSTIIISNNTYSNTNDINSITITNNNMANNKQRLETRRMEIIYNKYNNPQLTDDARNILISKNLKNNTTNQSYTPRREIALNLKHWNAWASTSANFKQMKKK</sequence>
<accession>A0A8H7SH60</accession>
<reference evidence="2" key="1">
    <citation type="submission" date="2021-01" db="EMBL/GenBank/DDBJ databases">
        <title>Metabolic potential, ecology and presence of endohyphal bacteria is reflected in genomic diversity of Mucoromycotina.</title>
        <authorList>
            <person name="Muszewska A."/>
            <person name="Okrasinska A."/>
            <person name="Steczkiewicz K."/>
            <person name="Drgas O."/>
            <person name="Orlowska M."/>
            <person name="Perlinska-Lenart U."/>
            <person name="Aleksandrzak-Piekarczyk T."/>
            <person name="Szatraj K."/>
            <person name="Zielenkiewicz U."/>
            <person name="Pilsyk S."/>
            <person name="Malc E."/>
            <person name="Mieczkowski P."/>
            <person name="Kruszewska J.S."/>
            <person name="Biernat P."/>
            <person name="Pawlowska J."/>
        </authorList>
    </citation>
    <scope>NUCLEOTIDE SEQUENCE</scope>
    <source>
        <strain evidence="2">WA0000018081</strain>
    </source>
</reference>
<keyword evidence="3" id="KW-1185">Reference proteome</keyword>
<feature type="region of interest" description="Disordered" evidence="1">
    <location>
        <begin position="146"/>
        <end position="184"/>
    </location>
</feature>
<dbReference type="EMBL" id="JAEPRE010000454">
    <property type="protein sequence ID" value="KAG2228465.1"/>
    <property type="molecule type" value="Genomic_DNA"/>
</dbReference>
<dbReference type="AlphaFoldDB" id="A0A8H7SH60"/>
<organism evidence="2 3">
    <name type="scientific">Thamnidium elegans</name>
    <dbReference type="NCBI Taxonomy" id="101142"/>
    <lineage>
        <taxon>Eukaryota</taxon>
        <taxon>Fungi</taxon>
        <taxon>Fungi incertae sedis</taxon>
        <taxon>Mucoromycota</taxon>
        <taxon>Mucoromycotina</taxon>
        <taxon>Mucoromycetes</taxon>
        <taxon>Mucorales</taxon>
        <taxon>Mucorineae</taxon>
        <taxon>Mucoraceae</taxon>
        <taxon>Thamnidium</taxon>
    </lineage>
</organism>
<evidence type="ECO:0000313" key="3">
    <source>
        <dbReference type="Proteomes" id="UP000613177"/>
    </source>
</evidence>
<gene>
    <name evidence="2" type="ORF">INT48_008776</name>
</gene>
<dbReference type="PANTHER" id="PTHR33066:SF2">
    <property type="entry name" value="FILAGGRIN-2-LIKE"/>
    <property type="match status" value="1"/>
</dbReference>
<comment type="caution">
    <text evidence="2">The sequence shown here is derived from an EMBL/GenBank/DDBJ whole genome shotgun (WGS) entry which is preliminary data.</text>
</comment>
<protein>
    <submittedName>
        <fullName evidence="2">Uncharacterized protein</fullName>
    </submittedName>
</protein>